<dbReference type="AlphaFoldDB" id="A0A382TE88"/>
<evidence type="ECO:0000313" key="1">
    <source>
        <dbReference type="EMBL" id="SVD20102.1"/>
    </source>
</evidence>
<name>A0A382TE88_9ZZZZ</name>
<accession>A0A382TE88</accession>
<protein>
    <submittedName>
        <fullName evidence="1">Uncharacterized protein</fullName>
    </submittedName>
</protein>
<sequence>VVIVAITGSFMLLLGQHWAPVLDTAIAQLPERGGLIEGRLQ</sequence>
<dbReference type="EMBL" id="UINC01135757">
    <property type="protein sequence ID" value="SVD20102.1"/>
    <property type="molecule type" value="Genomic_DNA"/>
</dbReference>
<feature type="non-terminal residue" evidence="1">
    <location>
        <position position="41"/>
    </location>
</feature>
<proteinExistence type="predicted"/>
<feature type="non-terminal residue" evidence="1">
    <location>
        <position position="1"/>
    </location>
</feature>
<reference evidence="1" key="1">
    <citation type="submission" date="2018-05" db="EMBL/GenBank/DDBJ databases">
        <authorList>
            <person name="Lanie J.A."/>
            <person name="Ng W.-L."/>
            <person name="Kazmierczak K.M."/>
            <person name="Andrzejewski T.M."/>
            <person name="Davidsen T.M."/>
            <person name="Wayne K.J."/>
            <person name="Tettelin H."/>
            <person name="Glass J.I."/>
            <person name="Rusch D."/>
            <person name="Podicherti R."/>
            <person name="Tsui H.-C.T."/>
            <person name="Winkler M.E."/>
        </authorList>
    </citation>
    <scope>NUCLEOTIDE SEQUENCE</scope>
</reference>
<gene>
    <name evidence="1" type="ORF">METZ01_LOCUS372956</name>
</gene>
<organism evidence="1">
    <name type="scientific">marine metagenome</name>
    <dbReference type="NCBI Taxonomy" id="408172"/>
    <lineage>
        <taxon>unclassified sequences</taxon>
        <taxon>metagenomes</taxon>
        <taxon>ecological metagenomes</taxon>
    </lineage>
</organism>